<dbReference type="AlphaFoldDB" id="A0A7W8J6H9"/>
<gene>
    <name evidence="1" type="ORF">HDF10_001558</name>
</gene>
<protein>
    <submittedName>
        <fullName evidence="1">Outer membrane biosynthesis protein TonB</fullName>
    </submittedName>
</protein>
<dbReference type="SUPFAM" id="SSF74653">
    <property type="entry name" value="TolA/TonB C-terminal domain"/>
    <property type="match status" value="1"/>
</dbReference>
<accession>A0A7W8J6H9</accession>
<proteinExistence type="predicted"/>
<organism evidence="1 2">
    <name type="scientific">Tunturiibacter lichenicola</name>
    <dbReference type="NCBI Taxonomy" id="2051959"/>
    <lineage>
        <taxon>Bacteria</taxon>
        <taxon>Pseudomonadati</taxon>
        <taxon>Acidobacteriota</taxon>
        <taxon>Terriglobia</taxon>
        <taxon>Terriglobales</taxon>
        <taxon>Acidobacteriaceae</taxon>
        <taxon>Tunturiibacter</taxon>
    </lineage>
</organism>
<sequence>MACSLEPVFIDDKVQGRITVHVVLQVGTDGTVEMANVEKSPSDALTQKIHDQMMTWLFEPPTKEGQPIRIKTESDIAVNVIHPK</sequence>
<reference evidence="1 2" key="1">
    <citation type="submission" date="2020-08" db="EMBL/GenBank/DDBJ databases">
        <title>Genomic Encyclopedia of Type Strains, Phase IV (KMG-V): Genome sequencing to study the core and pangenomes of soil and plant-associated prokaryotes.</title>
        <authorList>
            <person name="Whitman W."/>
        </authorList>
    </citation>
    <scope>NUCLEOTIDE SEQUENCE [LARGE SCALE GENOMIC DNA]</scope>
    <source>
        <strain evidence="1 2">M8US30</strain>
    </source>
</reference>
<dbReference type="Gene3D" id="3.30.1150.10">
    <property type="match status" value="1"/>
</dbReference>
<evidence type="ECO:0000313" key="1">
    <source>
        <dbReference type="EMBL" id="MBB5343583.1"/>
    </source>
</evidence>
<comment type="caution">
    <text evidence="1">The sequence shown here is derived from an EMBL/GenBank/DDBJ whole genome shotgun (WGS) entry which is preliminary data.</text>
</comment>
<evidence type="ECO:0000313" key="2">
    <source>
        <dbReference type="Proteomes" id="UP000569092"/>
    </source>
</evidence>
<dbReference type="EMBL" id="JACHDZ010000002">
    <property type="protein sequence ID" value="MBB5343583.1"/>
    <property type="molecule type" value="Genomic_DNA"/>
</dbReference>
<dbReference type="Proteomes" id="UP000569092">
    <property type="component" value="Unassembled WGS sequence"/>
</dbReference>
<name>A0A7W8J6H9_9BACT</name>